<reference evidence="4 5" key="1">
    <citation type="journal article" date="2015" name="Nature">
        <title>rRNA introns, odd ribosomes, and small enigmatic genomes across a large radiation of phyla.</title>
        <authorList>
            <person name="Brown C.T."/>
            <person name="Hug L.A."/>
            <person name="Thomas B.C."/>
            <person name="Sharon I."/>
            <person name="Castelle C.J."/>
            <person name="Singh A."/>
            <person name="Wilkins M.J."/>
            <person name="Williams K.H."/>
            <person name="Banfield J.F."/>
        </authorList>
    </citation>
    <scope>NUCLEOTIDE SEQUENCE [LARGE SCALE GENOMIC DNA]</scope>
</reference>
<dbReference type="EMBL" id="LBSX01000011">
    <property type="protein sequence ID" value="KKQ27317.1"/>
    <property type="molecule type" value="Genomic_DNA"/>
</dbReference>
<dbReference type="Pfam" id="PF00753">
    <property type="entry name" value="Lactamase_B"/>
    <property type="match status" value="1"/>
</dbReference>
<evidence type="ECO:0000313" key="5">
    <source>
        <dbReference type="Proteomes" id="UP000034849"/>
    </source>
</evidence>
<comment type="caution">
    <text evidence="4">The sequence shown here is derived from an EMBL/GenBank/DDBJ whole genome shotgun (WGS) entry which is preliminary data.</text>
</comment>
<keyword evidence="1" id="KW-0378">Hydrolase</keyword>
<evidence type="ECO:0000259" key="3">
    <source>
        <dbReference type="SMART" id="SM01027"/>
    </source>
</evidence>
<dbReference type="GO" id="GO:0004521">
    <property type="term" value="F:RNA endonuclease activity"/>
    <property type="evidence" value="ECO:0007669"/>
    <property type="project" value="TreeGrafter"/>
</dbReference>
<dbReference type="InterPro" id="IPR001279">
    <property type="entry name" value="Metallo-B-lactamas"/>
</dbReference>
<organism evidence="4 5">
    <name type="scientific">Candidatus Magasanikbacteria bacterium GW2011_GWC2_37_14</name>
    <dbReference type="NCBI Taxonomy" id="1619046"/>
    <lineage>
        <taxon>Bacteria</taxon>
        <taxon>Candidatus Magasanikiibacteriota</taxon>
    </lineage>
</organism>
<dbReference type="Pfam" id="PF10996">
    <property type="entry name" value="Beta-Casp"/>
    <property type="match status" value="1"/>
</dbReference>
<gene>
    <name evidence="4" type="ORF">US42_C0011G0055</name>
</gene>
<accession>A0A0G0GBI0</accession>
<dbReference type="InterPro" id="IPR011108">
    <property type="entry name" value="RMMBL"/>
</dbReference>
<dbReference type="CDD" id="cd16295">
    <property type="entry name" value="TTHA0252-CPSF-like_MBL-fold"/>
    <property type="match status" value="1"/>
</dbReference>
<dbReference type="SMART" id="SM01027">
    <property type="entry name" value="Beta-Casp"/>
    <property type="match status" value="1"/>
</dbReference>
<evidence type="ECO:0000256" key="1">
    <source>
        <dbReference type="ARBA" id="ARBA00022801"/>
    </source>
</evidence>
<evidence type="ECO:0000259" key="2">
    <source>
        <dbReference type="SMART" id="SM00849"/>
    </source>
</evidence>
<dbReference type="GO" id="GO:0016787">
    <property type="term" value="F:hydrolase activity"/>
    <property type="evidence" value="ECO:0007669"/>
    <property type="project" value="UniProtKB-KW"/>
</dbReference>
<dbReference type="InterPro" id="IPR022712">
    <property type="entry name" value="Beta_Casp"/>
</dbReference>
<dbReference type="InterPro" id="IPR036866">
    <property type="entry name" value="RibonucZ/Hydroxyglut_hydro"/>
</dbReference>
<protein>
    <recommendedName>
        <fullName evidence="6">RNA-metabolising metallo-beta-lactamase</fullName>
    </recommendedName>
</protein>
<dbReference type="Gene3D" id="3.60.15.10">
    <property type="entry name" value="Ribonuclease Z/Hydroxyacylglutathione hydrolase-like"/>
    <property type="match status" value="1"/>
</dbReference>
<feature type="domain" description="Metallo-beta-lactamase" evidence="2">
    <location>
        <begin position="13"/>
        <end position="234"/>
    </location>
</feature>
<dbReference type="Gene3D" id="3.40.50.10890">
    <property type="match status" value="1"/>
</dbReference>
<proteinExistence type="predicted"/>
<dbReference type="SMART" id="SM00849">
    <property type="entry name" value="Lactamase_B"/>
    <property type="match status" value="1"/>
</dbReference>
<dbReference type="Proteomes" id="UP000034849">
    <property type="component" value="Unassembled WGS sequence"/>
</dbReference>
<dbReference type="InterPro" id="IPR050698">
    <property type="entry name" value="MBL"/>
</dbReference>
<dbReference type="Pfam" id="PF07521">
    <property type="entry name" value="RMMBL"/>
    <property type="match status" value="1"/>
</dbReference>
<dbReference type="SUPFAM" id="SSF56281">
    <property type="entry name" value="Metallo-hydrolase/oxidoreductase"/>
    <property type="match status" value="1"/>
</dbReference>
<dbReference type="PANTHER" id="PTHR11203:SF37">
    <property type="entry name" value="INTEGRATOR COMPLEX SUBUNIT 11"/>
    <property type="match status" value="1"/>
</dbReference>
<dbReference type="STRING" id="1619046.US42_C0011G0055"/>
<name>A0A0G0GBI0_9BACT</name>
<dbReference type="PATRIC" id="fig|1619046.3.peg.774"/>
<evidence type="ECO:0000313" key="4">
    <source>
        <dbReference type="EMBL" id="KKQ27317.1"/>
    </source>
</evidence>
<dbReference type="PANTHER" id="PTHR11203">
    <property type="entry name" value="CLEAVAGE AND POLYADENYLATION SPECIFICITY FACTOR FAMILY MEMBER"/>
    <property type="match status" value="1"/>
</dbReference>
<sequence>MKLTFCGAAHEVTGSCHLLEVNKHKILVDCGMFQGSNFNEGKNHDAFPFKPSEINAVLITHAHLDHVGRLPKLVREGFKGSVFMTKATVELAELVWRDAYHIMQDENEKYGMPILFDNVDIANTVALCQGLDYHDLIEILPGVKAVWRDAGHIFGSAFITITAENKQIIFSGDIGNINEPIVKDTEQLGIAQTLVLESTYGDRLHEGIKTRKGMILDLIKDGVKRGGTIMIPSFSLERTQELLYELNMLVEYDKTLPEVPVFLDSPLAIDAMKVYEKYPEYYDVEAAKLRQSGDDFLAFPRLQLTYTREESKRINQVRGAKIIIAGAGMMNGGRILHHALRYLSDPASTLLLIGYQAQNTLGRKLYEGASKVKIFNEEVKVKCAIKAVGGLSAHGDQKKLLFWVEKAVKKPEQIFCVHGEPHAATELAHRLRDNFNIKTFVPEMGETVEI</sequence>
<feature type="domain" description="Beta-Casp" evidence="3">
    <location>
        <begin position="239"/>
        <end position="365"/>
    </location>
</feature>
<evidence type="ECO:0008006" key="6">
    <source>
        <dbReference type="Google" id="ProtNLM"/>
    </source>
</evidence>
<dbReference type="AlphaFoldDB" id="A0A0G0GBI0"/>